<dbReference type="InterPro" id="IPR057893">
    <property type="entry name" value="LRV_2"/>
</dbReference>
<evidence type="ECO:0000256" key="1">
    <source>
        <dbReference type="SAM" id="MobiDB-lite"/>
    </source>
</evidence>
<evidence type="ECO:0000259" key="2">
    <source>
        <dbReference type="Pfam" id="PF25591"/>
    </source>
</evidence>
<dbReference type="RefSeq" id="WP_246166128.1">
    <property type="nucleotide sequence ID" value="NZ_WNLP01000009.1"/>
</dbReference>
<dbReference type="Pfam" id="PF25591">
    <property type="entry name" value="LRV_2"/>
    <property type="match status" value="1"/>
</dbReference>
<dbReference type="Proteomes" id="UP000487882">
    <property type="component" value="Unassembled WGS sequence"/>
</dbReference>
<name>A0A7K1J6J7_9BIFI</name>
<evidence type="ECO:0000313" key="4">
    <source>
        <dbReference type="Proteomes" id="UP000487882"/>
    </source>
</evidence>
<proteinExistence type="predicted"/>
<gene>
    <name evidence="3" type="ORF">GSD1FS_1665</name>
</gene>
<feature type="domain" description="Leucine rich repeat variant" evidence="2">
    <location>
        <begin position="73"/>
        <end position="129"/>
    </location>
</feature>
<dbReference type="EMBL" id="WNLP01000009">
    <property type="protein sequence ID" value="MUH60298.1"/>
    <property type="molecule type" value="Genomic_DNA"/>
</dbReference>
<keyword evidence="4" id="KW-1185">Reference proteome</keyword>
<comment type="caution">
    <text evidence="3">The sequence shown here is derived from an EMBL/GenBank/DDBJ whole genome shotgun (WGS) entry which is preliminary data.</text>
</comment>
<evidence type="ECO:0000313" key="3">
    <source>
        <dbReference type="EMBL" id="MUH60298.1"/>
    </source>
</evidence>
<protein>
    <recommendedName>
        <fullName evidence="2">Leucine rich repeat variant domain-containing protein</fullName>
    </recommendedName>
</protein>
<feature type="region of interest" description="Disordered" evidence="1">
    <location>
        <begin position="1"/>
        <end position="81"/>
    </location>
</feature>
<dbReference type="AlphaFoldDB" id="A0A7K1J6J7"/>
<reference evidence="3 4" key="1">
    <citation type="submission" date="2019-09" db="EMBL/GenBank/DDBJ databases">
        <title>Bifidobacterium canis sp. nov., isolated from the digestive tract of German Shepherd dog puppy.</title>
        <authorList>
            <person name="Bunesova V."/>
        </authorList>
    </citation>
    <scope>NUCLEOTIDE SEQUENCE [LARGE SCALE GENOMIC DNA]</scope>
    <source>
        <strain evidence="3 4">GSD1FS</strain>
    </source>
</reference>
<accession>A0A7K1J6J7</accession>
<sequence length="150" mass="16812">MSTLRPQRSTTRLAATRTRDRRTLRAARRTRGTHGATTRPPHERSATRRLKVTRETSVRRAQLLRPPAPPIELTPQSASDPNTPAEVLWHIARNVPELRKWVVVNRAADANLLEYISQQGGPGVKAALTLMLESMDLAHSARHRPTTPAR</sequence>
<feature type="compositionally biased region" description="Basic and acidic residues" evidence="1">
    <location>
        <begin position="40"/>
        <end position="58"/>
    </location>
</feature>
<organism evidence="3 4">
    <name type="scientific">Bifidobacterium canis</name>
    <dbReference type="NCBI Taxonomy" id="2610880"/>
    <lineage>
        <taxon>Bacteria</taxon>
        <taxon>Bacillati</taxon>
        <taxon>Actinomycetota</taxon>
        <taxon>Actinomycetes</taxon>
        <taxon>Bifidobacteriales</taxon>
        <taxon>Bifidobacteriaceae</taxon>
        <taxon>Bifidobacterium</taxon>
    </lineage>
</organism>